<name>A0ABD0M332_9CAEN</name>
<comment type="caution">
    <text evidence="2">The sequence shown here is derived from an EMBL/GenBank/DDBJ whole genome shotgun (WGS) entry which is preliminary data.</text>
</comment>
<protein>
    <submittedName>
        <fullName evidence="2">Uncharacterized protein</fullName>
    </submittedName>
</protein>
<evidence type="ECO:0000313" key="2">
    <source>
        <dbReference type="EMBL" id="KAK7506219.1"/>
    </source>
</evidence>
<sequence length="237" mass="25913">MQMQVISPLLYVTKQIHSITARSVPKEQLQKLRESWHNPPADVVRVKNQPAQSRTTVQLQQTNPQKPANSSSEQSSSASASTVRVNLAHGSQRDKQVPAVPRQIRTSNLPEPAQYRQLDPANEPVLIYPEVEEKSSASLVAHSNAVVRPRTPVPKAAGHTNTPLNARSAGVQAGASRVRAQSGGNSDDNQDTKSAPRIRSGCISARAAFWERRIMQGEATDENVEEEFPEMVQESSA</sequence>
<reference evidence="2 3" key="1">
    <citation type="journal article" date="2023" name="Sci. Data">
        <title>Genome assembly of the Korean intertidal mud-creeper Batillaria attramentaria.</title>
        <authorList>
            <person name="Patra A.K."/>
            <person name="Ho P.T."/>
            <person name="Jun S."/>
            <person name="Lee S.J."/>
            <person name="Kim Y."/>
            <person name="Won Y.J."/>
        </authorList>
    </citation>
    <scope>NUCLEOTIDE SEQUENCE [LARGE SCALE GENOMIC DNA]</scope>
    <source>
        <strain evidence="2">Wonlab-2016</strain>
    </source>
</reference>
<evidence type="ECO:0000256" key="1">
    <source>
        <dbReference type="SAM" id="MobiDB-lite"/>
    </source>
</evidence>
<dbReference type="Proteomes" id="UP001519460">
    <property type="component" value="Unassembled WGS sequence"/>
</dbReference>
<keyword evidence="3" id="KW-1185">Reference proteome</keyword>
<feature type="region of interest" description="Disordered" evidence="1">
    <location>
        <begin position="47"/>
        <end position="116"/>
    </location>
</feature>
<feature type="compositionally biased region" description="Polar residues" evidence="1">
    <location>
        <begin position="49"/>
        <end position="67"/>
    </location>
</feature>
<dbReference type="EMBL" id="JACVVK020000007">
    <property type="protein sequence ID" value="KAK7506219.1"/>
    <property type="molecule type" value="Genomic_DNA"/>
</dbReference>
<feature type="compositionally biased region" description="Acidic residues" evidence="1">
    <location>
        <begin position="219"/>
        <end position="229"/>
    </location>
</feature>
<gene>
    <name evidence="2" type="ORF">BaRGS_00002331</name>
</gene>
<evidence type="ECO:0000313" key="3">
    <source>
        <dbReference type="Proteomes" id="UP001519460"/>
    </source>
</evidence>
<feature type="region of interest" description="Disordered" evidence="1">
    <location>
        <begin position="218"/>
        <end position="237"/>
    </location>
</feature>
<feature type="compositionally biased region" description="Low complexity" evidence="1">
    <location>
        <begin position="68"/>
        <end position="81"/>
    </location>
</feature>
<organism evidence="2 3">
    <name type="scientific">Batillaria attramentaria</name>
    <dbReference type="NCBI Taxonomy" id="370345"/>
    <lineage>
        <taxon>Eukaryota</taxon>
        <taxon>Metazoa</taxon>
        <taxon>Spiralia</taxon>
        <taxon>Lophotrochozoa</taxon>
        <taxon>Mollusca</taxon>
        <taxon>Gastropoda</taxon>
        <taxon>Caenogastropoda</taxon>
        <taxon>Sorbeoconcha</taxon>
        <taxon>Cerithioidea</taxon>
        <taxon>Batillariidae</taxon>
        <taxon>Batillaria</taxon>
    </lineage>
</organism>
<dbReference type="AlphaFoldDB" id="A0ABD0M332"/>
<proteinExistence type="predicted"/>
<feature type="region of interest" description="Disordered" evidence="1">
    <location>
        <begin position="152"/>
        <end position="199"/>
    </location>
</feature>
<accession>A0ABD0M332</accession>